<keyword evidence="3" id="KW-0648">Protein biosynthesis</keyword>
<dbReference type="GO" id="GO:0006417">
    <property type="term" value="P:regulation of translation"/>
    <property type="evidence" value="ECO:0007669"/>
    <property type="project" value="UniProtKB-KW"/>
</dbReference>
<comment type="caution">
    <text evidence="5">The sequence shown here is derived from an EMBL/GenBank/DDBJ whole genome shotgun (WGS) entry which is preliminary data.</text>
</comment>
<dbReference type="GO" id="GO:0001731">
    <property type="term" value="P:formation of translation preinitiation complex"/>
    <property type="evidence" value="ECO:0007669"/>
    <property type="project" value="TreeGrafter"/>
</dbReference>
<dbReference type="CDD" id="cd11567">
    <property type="entry name" value="YciH_like"/>
    <property type="match status" value="1"/>
</dbReference>
<sequence length="146" mass="16156">MSQEIIFIYSPFSLLPSPCFLAVLTSNLDSEQLMSKSKEKNRIAYQEFGDQSNYPAFERSIPELPPNQQNLRVQTSRSGRGGKTVTIVTGFQCQTETLTKLLKQLKTACGTGGTVKENAIEIQGDHRQKILQILIESGYKAKISGG</sequence>
<dbReference type="PANTHER" id="PTHR12789">
    <property type="entry name" value="DENSITY-REGULATED PROTEIN HOMOLOG"/>
    <property type="match status" value="1"/>
</dbReference>
<proteinExistence type="inferred from homology"/>
<organism evidence="5 6">
    <name type="scientific">Microcystis aeruginosa NIES-2520</name>
    <dbReference type="NCBI Taxonomy" id="2303982"/>
    <lineage>
        <taxon>Bacteria</taxon>
        <taxon>Bacillati</taxon>
        <taxon>Cyanobacteriota</taxon>
        <taxon>Cyanophyceae</taxon>
        <taxon>Oscillatoriophycideae</taxon>
        <taxon>Chroococcales</taxon>
        <taxon>Microcystaceae</taxon>
        <taxon>Microcystis</taxon>
    </lineage>
</organism>
<dbReference type="EMBL" id="BHVP01000019">
    <property type="protein sequence ID" value="GCA74618.1"/>
    <property type="molecule type" value="Genomic_DNA"/>
</dbReference>
<evidence type="ECO:0000313" key="6">
    <source>
        <dbReference type="Proteomes" id="UP000324917"/>
    </source>
</evidence>
<dbReference type="GO" id="GO:0002188">
    <property type="term" value="P:translation reinitiation"/>
    <property type="evidence" value="ECO:0007669"/>
    <property type="project" value="TreeGrafter"/>
</dbReference>
<accession>A0A5A5RHS9</accession>
<dbReference type="Gene3D" id="3.30.780.10">
    <property type="entry name" value="SUI1-like domain"/>
    <property type="match status" value="1"/>
</dbReference>
<dbReference type="Pfam" id="PF01253">
    <property type="entry name" value="SUI1"/>
    <property type="match status" value="1"/>
</dbReference>
<keyword evidence="2" id="KW-0810">Translation regulation</keyword>
<gene>
    <name evidence="5" type="ORF">MiTe_01444</name>
</gene>
<evidence type="ECO:0000256" key="1">
    <source>
        <dbReference type="ARBA" id="ARBA00005422"/>
    </source>
</evidence>
<name>A0A5A5RHS9_MICAE</name>
<dbReference type="AlphaFoldDB" id="A0A5A5RHS9"/>
<evidence type="ECO:0000256" key="3">
    <source>
        <dbReference type="ARBA" id="ARBA00022917"/>
    </source>
</evidence>
<evidence type="ECO:0000259" key="4">
    <source>
        <dbReference type="PROSITE" id="PS50296"/>
    </source>
</evidence>
<dbReference type="Proteomes" id="UP000324917">
    <property type="component" value="Unassembled WGS sequence"/>
</dbReference>
<evidence type="ECO:0000256" key="2">
    <source>
        <dbReference type="ARBA" id="ARBA00022845"/>
    </source>
</evidence>
<dbReference type="PROSITE" id="PS50296">
    <property type="entry name" value="SUI1"/>
    <property type="match status" value="1"/>
</dbReference>
<dbReference type="GO" id="GO:0003729">
    <property type="term" value="F:mRNA binding"/>
    <property type="evidence" value="ECO:0007669"/>
    <property type="project" value="TreeGrafter"/>
</dbReference>
<reference evidence="5 6" key="1">
    <citation type="submission" date="2018-09" db="EMBL/GenBank/DDBJ databases">
        <title>Evolutionary history of phycoerythrin pigmentation in the water bloom-forming cyanobacterium Microcystis aeruginosa.</title>
        <authorList>
            <person name="Tanabe Y."/>
            <person name="Tanabe Y."/>
            <person name="Yamaguchi H."/>
        </authorList>
    </citation>
    <scope>NUCLEOTIDE SEQUENCE [LARGE SCALE GENOMIC DNA]</scope>
    <source>
        <strain evidence="5 6">NIES-2520</strain>
    </source>
</reference>
<dbReference type="InterPro" id="IPR050318">
    <property type="entry name" value="DENR/SUI1_TIF"/>
</dbReference>
<dbReference type="InterPro" id="IPR005872">
    <property type="entry name" value="SUI1_arc_bac"/>
</dbReference>
<protein>
    <recommendedName>
        <fullName evidence="4">SUI1 domain-containing protein</fullName>
    </recommendedName>
</protein>
<dbReference type="PANTHER" id="PTHR12789:SF0">
    <property type="entry name" value="DENSITY-REGULATED PROTEIN"/>
    <property type="match status" value="1"/>
</dbReference>
<feature type="domain" description="SUI1" evidence="4">
    <location>
        <begin position="80"/>
        <end position="138"/>
    </location>
</feature>
<dbReference type="SUPFAM" id="SSF55159">
    <property type="entry name" value="eIF1-like"/>
    <property type="match status" value="1"/>
</dbReference>
<dbReference type="NCBIfam" id="NF005669">
    <property type="entry name" value="PRK07451.1"/>
    <property type="match status" value="1"/>
</dbReference>
<dbReference type="GO" id="GO:0003743">
    <property type="term" value="F:translation initiation factor activity"/>
    <property type="evidence" value="ECO:0007669"/>
    <property type="project" value="InterPro"/>
</dbReference>
<evidence type="ECO:0000313" key="5">
    <source>
        <dbReference type="EMBL" id="GCA74618.1"/>
    </source>
</evidence>
<comment type="similarity">
    <text evidence="1">Belongs to the SUI1 family.</text>
</comment>
<dbReference type="InterPro" id="IPR036877">
    <property type="entry name" value="SUI1_dom_sf"/>
</dbReference>
<dbReference type="InterPro" id="IPR001950">
    <property type="entry name" value="SUI1"/>
</dbReference>